<dbReference type="Gene3D" id="3.30.420.40">
    <property type="match status" value="2"/>
</dbReference>
<sequence length="581" mass="64444">MPTTHLVVAVDFGTTYSGVAIAETNVTGSQAKPVGVIVDWPSVHTKVGTKEKVPTEIAYTTDGIRWVSDIPPKAARHMWMKLQLDRRQGGEADKILQEMESVHKAARQRPADIIADFLAQVRNHLVKVLDERYGPELWKSLPIVLVITVPAVWSDLAKNRTMQAFDKAGFNQIGFPQLARTLILSEPEAAAIFTIKTLRGRAQDEQLKVGDGIIICDMGGGTVDLTAYSVTGLQPTVIEEATVGVGDQCGATFVDRAFIHWLEDTLGMEDFLKIAGCRAKDVPHTSPSQQLGRILTDFIMEAKSGFSGNQHNFLRLPAPLNRLDDDDSRGICDGEIAISPDQMKSMFKSCIEKTFALLQEFICQFYIFLVGGFADSPYVYAQIKAFGERVGVTVIRPAYAWSAVVRGAAARGLEINGDSLVKFRKCRRYYGTRCSPTFNSLIHSELDAFIDEYNGTKRSGNFIEWLLRKGQGLSTTRIAFTKLQVRASFWPDEVRRANVDLIASDADRMVTKADDPAVYTVARLCVDFGEVPALEFRTMQSLSGRRYYEVDFSVEISVQSSLEFAVSVNGKRYGSLIAEYK</sequence>
<evidence type="ECO:0000256" key="1">
    <source>
        <dbReference type="ARBA" id="ARBA00022741"/>
    </source>
</evidence>
<dbReference type="PRINTS" id="PR00301">
    <property type="entry name" value="HEATSHOCK70"/>
</dbReference>
<dbReference type="AlphaFoldDB" id="A0A6A7B2U2"/>
<evidence type="ECO:0000313" key="4">
    <source>
        <dbReference type="Proteomes" id="UP000799423"/>
    </source>
</evidence>
<dbReference type="GO" id="GO:0005524">
    <property type="term" value="F:ATP binding"/>
    <property type="evidence" value="ECO:0007669"/>
    <property type="project" value="UniProtKB-KW"/>
</dbReference>
<protein>
    <submittedName>
        <fullName evidence="3">Hsp70 family protein</fullName>
    </submittedName>
</protein>
<organism evidence="3 4">
    <name type="scientific">Plenodomus tracheiphilus IPT5</name>
    <dbReference type="NCBI Taxonomy" id="1408161"/>
    <lineage>
        <taxon>Eukaryota</taxon>
        <taxon>Fungi</taxon>
        <taxon>Dikarya</taxon>
        <taxon>Ascomycota</taxon>
        <taxon>Pezizomycotina</taxon>
        <taxon>Dothideomycetes</taxon>
        <taxon>Pleosporomycetidae</taxon>
        <taxon>Pleosporales</taxon>
        <taxon>Pleosporineae</taxon>
        <taxon>Leptosphaeriaceae</taxon>
        <taxon>Plenodomus</taxon>
    </lineage>
</organism>
<evidence type="ECO:0000256" key="2">
    <source>
        <dbReference type="ARBA" id="ARBA00022840"/>
    </source>
</evidence>
<name>A0A6A7B2U2_9PLEO</name>
<dbReference type="Pfam" id="PF00012">
    <property type="entry name" value="HSP70"/>
    <property type="match status" value="1"/>
</dbReference>
<dbReference type="InterPro" id="IPR043129">
    <property type="entry name" value="ATPase_NBD"/>
</dbReference>
<evidence type="ECO:0000313" key="3">
    <source>
        <dbReference type="EMBL" id="KAF2849836.1"/>
    </source>
</evidence>
<dbReference type="PANTHER" id="PTHR14187:SF82">
    <property type="entry name" value="FAMILY CHAPERONE, PUTATIVE (AFU_ORTHOLOGUE AFUA_7G08575)-RELATED"/>
    <property type="match status" value="1"/>
</dbReference>
<dbReference type="CDD" id="cd10170">
    <property type="entry name" value="ASKHA_NBD_HSP70"/>
    <property type="match status" value="1"/>
</dbReference>
<reference evidence="3" key="1">
    <citation type="submission" date="2020-01" db="EMBL/GenBank/DDBJ databases">
        <authorList>
            <consortium name="DOE Joint Genome Institute"/>
            <person name="Haridas S."/>
            <person name="Albert R."/>
            <person name="Binder M."/>
            <person name="Bloem J."/>
            <person name="Labutti K."/>
            <person name="Salamov A."/>
            <person name="Andreopoulos B."/>
            <person name="Baker S.E."/>
            <person name="Barry K."/>
            <person name="Bills G."/>
            <person name="Bluhm B.H."/>
            <person name="Cannon C."/>
            <person name="Castanera R."/>
            <person name="Culley D.E."/>
            <person name="Daum C."/>
            <person name="Ezra D."/>
            <person name="Gonzalez J.B."/>
            <person name="Henrissat B."/>
            <person name="Kuo A."/>
            <person name="Liang C."/>
            <person name="Lipzen A."/>
            <person name="Lutzoni F."/>
            <person name="Magnuson J."/>
            <person name="Mondo S."/>
            <person name="Nolan M."/>
            <person name="Ohm R."/>
            <person name="Pangilinan J."/>
            <person name="Park H.-J."/>
            <person name="Ramirez L."/>
            <person name="Alfaro M."/>
            <person name="Sun H."/>
            <person name="Tritt A."/>
            <person name="Yoshinaga Y."/>
            <person name="Zwiers L.-H."/>
            <person name="Turgeon B.G."/>
            <person name="Goodwin S.B."/>
            <person name="Spatafora J.W."/>
            <person name="Crous P.W."/>
            <person name="Grigoriev I.V."/>
        </authorList>
    </citation>
    <scope>NUCLEOTIDE SEQUENCE</scope>
    <source>
        <strain evidence="3">IPT5</strain>
    </source>
</reference>
<proteinExistence type="predicted"/>
<keyword evidence="4" id="KW-1185">Reference proteome</keyword>
<accession>A0A6A7B2U2</accession>
<dbReference type="SUPFAM" id="SSF53067">
    <property type="entry name" value="Actin-like ATPase domain"/>
    <property type="match status" value="2"/>
</dbReference>
<dbReference type="InterPro" id="IPR013126">
    <property type="entry name" value="Hsp_70_fam"/>
</dbReference>
<dbReference type="OrthoDB" id="2963168at2759"/>
<dbReference type="Proteomes" id="UP000799423">
    <property type="component" value="Unassembled WGS sequence"/>
</dbReference>
<dbReference type="PANTHER" id="PTHR14187">
    <property type="entry name" value="ALPHA KINASE/ELONGATION FACTOR 2 KINASE"/>
    <property type="match status" value="1"/>
</dbReference>
<dbReference type="GO" id="GO:0140662">
    <property type="term" value="F:ATP-dependent protein folding chaperone"/>
    <property type="evidence" value="ECO:0007669"/>
    <property type="project" value="InterPro"/>
</dbReference>
<dbReference type="Gene3D" id="3.90.640.10">
    <property type="entry name" value="Actin, Chain A, domain 4"/>
    <property type="match status" value="1"/>
</dbReference>
<gene>
    <name evidence="3" type="ORF">T440DRAFT_532760</name>
</gene>
<keyword evidence="2" id="KW-0067">ATP-binding</keyword>
<dbReference type="EMBL" id="MU006309">
    <property type="protein sequence ID" value="KAF2849836.1"/>
    <property type="molecule type" value="Genomic_DNA"/>
</dbReference>
<keyword evidence="1" id="KW-0547">Nucleotide-binding</keyword>